<proteinExistence type="predicted"/>
<name>A0ABY7HC04_9BACT</name>
<reference evidence="2" key="1">
    <citation type="submission" date="2022-11" db="EMBL/GenBank/DDBJ databases">
        <title>Minimal conservation of predation-associated metabolite biosynthetic gene clusters underscores biosynthetic potential of Myxococcota including descriptions for ten novel species: Archangium lansinium sp. nov., Myxococcus landrumus sp. nov., Nannocystis bai.</title>
        <authorList>
            <person name="Ahearne A."/>
            <person name="Stevens C."/>
            <person name="Dowd S."/>
        </authorList>
    </citation>
    <scope>NUCLEOTIDE SEQUENCE</scope>
    <source>
        <strain evidence="2">Fl3</strain>
    </source>
</reference>
<organism evidence="2 3">
    <name type="scientific">Nannocystis punicea</name>
    <dbReference type="NCBI Taxonomy" id="2995304"/>
    <lineage>
        <taxon>Bacteria</taxon>
        <taxon>Pseudomonadati</taxon>
        <taxon>Myxococcota</taxon>
        <taxon>Polyangia</taxon>
        <taxon>Nannocystales</taxon>
        <taxon>Nannocystaceae</taxon>
        <taxon>Nannocystis</taxon>
    </lineage>
</organism>
<accession>A0ABY7HC04</accession>
<dbReference type="EMBL" id="CP114040">
    <property type="protein sequence ID" value="WAS96802.1"/>
    <property type="molecule type" value="Genomic_DNA"/>
</dbReference>
<gene>
    <name evidence="2" type="ORF">O0S08_11700</name>
</gene>
<evidence type="ECO:0000313" key="2">
    <source>
        <dbReference type="EMBL" id="WAS96802.1"/>
    </source>
</evidence>
<sequence>MSRGHEFLAAVLNLTYPPPAAGGEQPAAGIGGDRREFAERQEERSFDVRGEAARAHANFWSSEDDEDFQLIVDVDTLALVDDSLAKMSRALVEAEVLDDFAAGEKVRFAVEDDDEPPVAGQPGLDLGLEFTDAEIVSFLDFACNEVQASP</sequence>
<keyword evidence="3" id="KW-1185">Reference proteome</keyword>
<feature type="region of interest" description="Disordered" evidence="1">
    <location>
        <begin position="16"/>
        <end position="49"/>
    </location>
</feature>
<dbReference type="RefSeq" id="WP_269039166.1">
    <property type="nucleotide sequence ID" value="NZ_CP114040.1"/>
</dbReference>
<protein>
    <submittedName>
        <fullName evidence="2">Uncharacterized protein</fullName>
    </submittedName>
</protein>
<evidence type="ECO:0000313" key="3">
    <source>
        <dbReference type="Proteomes" id="UP001164459"/>
    </source>
</evidence>
<feature type="compositionally biased region" description="Basic and acidic residues" evidence="1">
    <location>
        <begin position="32"/>
        <end position="49"/>
    </location>
</feature>
<dbReference type="Proteomes" id="UP001164459">
    <property type="component" value="Chromosome"/>
</dbReference>
<evidence type="ECO:0000256" key="1">
    <source>
        <dbReference type="SAM" id="MobiDB-lite"/>
    </source>
</evidence>